<evidence type="ECO:0000313" key="1">
    <source>
        <dbReference type="EMBL" id="PWN59931.1"/>
    </source>
</evidence>
<dbReference type="AlphaFoldDB" id="A0A316WEQ8"/>
<reference evidence="1 2" key="1">
    <citation type="submission" date="2018-04" db="EMBL/GenBank/DDBJ databases">
        <title>Chryseobacterium oncorhynchi 701B-08T from rainbow trout, and Chryseobacterium viscerum 687B-08T from diseased fish.</title>
        <authorList>
            <person name="Jeong J.-J."/>
            <person name="Lee Y.J."/>
            <person name="Pathiraja D."/>
            <person name="Park B."/>
            <person name="Choi I.-G."/>
            <person name="Kim K.D."/>
        </authorList>
    </citation>
    <scope>NUCLEOTIDE SEQUENCE [LARGE SCALE GENOMIC DNA]</scope>
    <source>
        <strain evidence="1 2">687B-08</strain>
    </source>
</reference>
<dbReference type="Proteomes" id="UP000236413">
    <property type="component" value="Unassembled WGS sequence"/>
</dbReference>
<dbReference type="EMBL" id="PPEG02000007">
    <property type="protein sequence ID" value="PWN59931.1"/>
    <property type="molecule type" value="Genomic_DNA"/>
</dbReference>
<accession>A0A316WEQ8</accession>
<sequence>MIDFIRDKTEFEQFKARLNELFPNYTSFENNAFNNNFKYFLGFEFSFIFHKSFFEKIKELLIKIGNKNLIFYTIDPSPEEYFYKNFNAYSILNISVNNTDEELSKIMMDCSTEELAIVSDDIAWFSDSNDWAIIGSRDWEIAVVGFTSLETKEIFIKSFGESADMFTSVGKQAEILDEMLNFNNNVKNEYYKLAKNYIDKV</sequence>
<evidence type="ECO:0000313" key="2">
    <source>
        <dbReference type="Proteomes" id="UP000236413"/>
    </source>
</evidence>
<gene>
    <name evidence="1" type="ORF">C1634_018100</name>
</gene>
<organism evidence="1 2">
    <name type="scientific">Chryseobacterium viscerum</name>
    <dbReference type="NCBI Taxonomy" id="1037377"/>
    <lineage>
        <taxon>Bacteria</taxon>
        <taxon>Pseudomonadati</taxon>
        <taxon>Bacteroidota</taxon>
        <taxon>Flavobacteriia</taxon>
        <taxon>Flavobacteriales</taxon>
        <taxon>Weeksellaceae</taxon>
        <taxon>Chryseobacterium group</taxon>
        <taxon>Chryseobacterium</taxon>
    </lineage>
</organism>
<name>A0A316WEQ8_9FLAO</name>
<comment type="caution">
    <text evidence="1">The sequence shown here is derived from an EMBL/GenBank/DDBJ whole genome shotgun (WGS) entry which is preliminary data.</text>
</comment>
<protein>
    <submittedName>
        <fullName evidence="1">Uncharacterized protein</fullName>
    </submittedName>
</protein>
<proteinExistence type="predicted"/>
<dbReference type="RefSeq" id="WP_103234733.1">
    <property type="nucleotide sequence ID" value="NZ_PPEG02000007.1"/>
</dbReference>